<feature type="compositionally biased region" description="Low complexity" evidence="1">
    <location>
        <begin position="346"/>
        <end position="358"/>
    </location>
</feature>
<feature type="region of interest" description="Disordered" evidence="1">
    <location>
        <begin position="272"/>
        <end position="454"/>
    </location>
</feature>
<name>A0A1D1ZPA1_AUXPR</name>
<feature type="compositionally biased region" description="Low complexity" evidence="1">
    <location>
        <begin position="187"/>
        <end position="204"/>
    </location>
</feature>
<evidence type="ECO:0000313" key="2">
    <source>
        <dbReference type="EMBL" id="JAT68573.1"/>
    </source>
</evidence>
<gene>
    <name evidence="2" type="ORF">g.6006</name>
</gene>
<feature type="compositionally biased region" description="Basic and acidic residues" evidence="1">
    <location>
        <begin position="420"/>
        <end position="436"/>
    </location>
</feature>
<proteinExistence type="predicted"/>
<accession>A0A1D1ZPA1</accession>
<dbReference type="EMBL" id="GDKF01010049">
    <property type="protein sequence ID" value="JAT68573.1"/>
    <property type="molecule type" value="Transcribed_RNA"/>
</dbReference>
<sequence length="592" mass="62339">MSPDSKHRHKRALGDVEDLVRGAVEKTLRRGDASSAIYEAISLKQENEALRAKLTEVERIDDEEITRLWSIIGEMHKVVRERRSAPGLPAARGAAADSVPTAELRRMVDGVNAQLAQQNARLETRFEAIGETLRGLNASIASLAAASSALGPAGNGTLPRLGPAAGEGPAPWGDGPPPPLLQDRTHAGAGPAAGAPQRIAAWPAPGARDAGLSASPPPLPVEPPHSVPGDRPAQDEAEGARCGTPAKVTLLLPSAPVDPCLGAEQAGAALPPSTVHLTATPSRGPRVSQRDPRLAALATPAEQGPASPRHREEERRGTPSRSGHSSRAPRESRSVQWRPQGEEPEASAGSGRGSQAASPPRGRDAKRRRASSPPCRPTTFSPPRRRGEAESARGSPSPPPGRRAPTPSLPHPRAPSPVHSHPEDHPPSPDNYDHSWEQSQPAKQALPPARLPYSLGSAETDAEMTYEEVAEAAEAALGCPACQVALGSYRAWLVHQRDPAHKLKSMAVHCAYRGTGSVTVRGDRRPAEGPPSVEQTSEDRKLVYACLACRRVMGAADLLHHFLSGQHERECEAQLAGLAGGGTMALGTRLAG</sequence>
<feature type="region of interest" description="Disordered" evidence="1">
    <location>
        <begin position="157"/>
        <end position="240"/>
    </location>
</feature>
<feature type="compositionally biased region" description="Low complexity" evidence="1">
    <location>
        <begin position="157"/>
        <end position="173"/>
    </location>
</feature>
<reference evidence="2" key="1">
    <citation type="submission" date="2015-08" db="EMBL/GenBank/DDBJ databases">
        <authorList>
            <person name="Babu N.S."/>
            <person name="Beckwith C.J."/>
            <person name="Beseler K.G."/>
            <person name="Brison A."/>
            <person name="Carone J.V."/>
            <person name="Caskin T.P."/>
            <person name="Diamond M."/>
            <person name="Durham M.E."/>
            <person name="Foxe J.M."/>
            <person name="Go M."/>
            <person name="Henderson B.A."/>
            <person name="Jones I.B."/>
            <person name="McGettigan J.A."/>
            <person name="Micheletti S.J."/>
            <person name="Nasrallah M.E."/>
            <person name="Ortiz D."/>
            <person name="Piller C.R."/>
            <person name="Privatt S.R."/>
            <person name="Schneider S.L."/>
            <person name="Sharp S."/>
            <person name="Smith T.C."/>
            <person name="Stanton J.D."/>
            <person name="Ullery H.E."/>
            <person name="Wilson R.J."/>
            <person name="Serrano M.G."/>
            <person name="Buck G."/>
            <person name="Lee V."/>
            <person name="Wang Y."/>
            <person name="Carvalho R."/>
            <person name="Voegtly L."/>
            <person name="Shi R."/>
            <person name="Duckworth R."/>
            <person name="Johnson A."/>
            <person name="Loviza R."/>
            <person name="Walstead R."/>
            <person name="Shah Z."/>
            <person name="Kiflezghi M."/>
            <person name="Wade K."/>
            <person name="Ball S.L."/>
            <person name="Bradley K.W."/>
            <person name="Asai D.J."/>
            <person name="Bowman C.A."/>
            <person name="Russell D.A."/>
            <person name="Pope W.H."/>
            <person name="Jacobs-Sera D."/>
            <person name="Hendrix R.W."/>
            <person name="Hatfull G.F."/>
        </authorList>
    </citation>
    <scope>NUCLEOTIDE SEQUENCE</scope>
</reference>
<organism evidence="2">
    <name type="scientific">Auxenochlorella protothecoides</name>
    <name type="common">Green microalga</name>
    <name type="synonym">Chlorella protothecoides</name>
    <dbReference type="NCBI Taxonomy" id="3075"/>
    <lineage>
        <taxon>Eukaryota</taxon>
        <taxon>Viridiplantae</taxon>
        <taxon>Chlorophyta</taxon>
        <taxon>core chlorophytes</taxon>
        <taxon>Trebouxiophyceae</taxon>
        <taxon>Chlorellales</taxon>
        <taxon>Chlorellaceae</taxon>
        <taxon>Auxenochlorella</taxon>
    </lineage>
</organism>
<evidence type="ECO:0000256" key="1">
    <source>
        <dbReference type="SAM" id="MobiDB-lite"/>
    </source>
</evidence>
<dbReference type="AlphaFoldDB" id="A0A1D1ZPA1"/>
<protein>
    <submittedName>
        <fullName evidence="2">Uncharacterized protein</fullName>
    </submittedName>
</protein>
<feature type="compositionally biased region" description="Pro residues" evidence="1">
    <location>
        <begin position="396"/>
        <end position="415"/>
    </location>
</feature>
<feature type="compositionally biased region" description="Pro residues" evidence="1">
    <location>
        <begin position="215"/>
        <end position="226"/>
    </location>
</feature>